<accession>A0A1Q8EX95</accession>
<dbReference type="InterPro" id="IPR023631">
    <property type="entry name" value="Amidase_dom"/>
</dbReference>
<dbReference type="EMBL" id="MSCT01000002">
    <property type="protein sequence ID" value="OLF56417.1"/>
    <property type="molecule type" value="Genomic_DNA"/>
</dbReference>
<dbReference type="AlphaFoldDB" id="A0A1Q8EX95"/>
<organism evidence="2 3">
    <name type="scientific">Pseudomonas chlororaphis</name>
    <dbReference type="NCBI Taxonomy" id="587753"/>
    <lineage>
        <taxon>Bacteria</taxon>
        <taxon>Pseudomonadati</taxon>
        <taxon>Pseudomonadota</taxon>
        <taxon>Gammaproteobacteria</taxon>
        <taxon>Pseudomonadales</taxon>
        <taxon>Pseudomonadaceae</taxon>
        <taxon>Pseudomonas</taxon>
    </lineage>
</organism>
<name>A0A1Q8EX95_9PSED</name>
<dbReference type="RefSeq" id="WP_075117231.1">
    <property type="nucleotide sequence ID" value="NZ_MSCT01000002.1"/>
</dbReference>
<reference evidence="2 3" key="1">
    <citation type="submission" date="2016-12" db="EMBL/GenBank/DDBJ databases">
        <authorList>
            <person name="Song W.-J."/>
            <person name="Kurnit D.M."/>
        </authorList>
    </citation>
    <scope>NUCLEOTIDE SEQUENCE [LARGE SCALE GENOMIC DNA]</scope>
    <source>
        <strain evidence="2 3">PCL1601</strain>
    </source>
</reference>
<dbReference type="OrthoDB" id="9811471at2"/>
<dbReference type="Gene3D" id="3.90.1300.10">
    <property type="entry name" value="Amidase signature (AS) domain"/>
    <property type="match status" value="1"/>
</dbReference>
<dbReference type="Proteomes" id="UP000185578">
    <property type="component" value="Unassembled WGS sequence"/>
</dbReference>
<comment type="caution">
    <text evidence="2">The sequence shown here is derived from an EMBL/GenBank/DDBJ whole genome shotgun (WGS) entry which is preliminary data.</text>
</comment>
<evidence type="ECO:0000259" key="1">
    <source>
        <dbReference type="Pfam" id="PF01425"/>
    </source>
</evidence>
<evidence type="ECO:0000313" key="3">
    <source>
        <dbReference type="Proteomes" id="UP000185578"/>
    </source>
</evidence>
<proteinExistence type="predicted"/>
<dbReference type="InterPro" id="IPR000120">
    <property type="entry name" value="Amidase"/>
</dbReference>
<sequence length="430" mass="46888">MHNFSNFDATAISQLVRSDVVSKETVVEYFLERVESREQSINAFVSFAPDWVRAQASQLTTTRTKGLLEGVPVGIKDNYDTVDHPTRFYSPIYDDNCPSRDAHVVSLLRQAGAVIMGKTHTTEFAYMHTGPTHNPHDLDRTPGSSSAGSAAGMAAGFFPVALGTQTAGSLIKPASYCGLYAFKPSYGLVSLEGVKPLAPSFDTVGWYGRSVRDLDLIARVLIPGFPERTHESRLRSFGFCRTARWDQMDKDVAKSLEAAVETLRSAGHQVSEVLLPEEFSTVFDDHQIINDCEGARSLSTELKMHPDKLSVELLAMFERASLTTWEQESAAKRRLAKLATVLEEIFKPFDAVLGASCGIVAPLGLGATGPSDFIKFWMAFGLPQINIPLVRETGALPVGLQMVGGFRNDSTLIQAAEQVDAVLRGGRLIG</sequence>
<dbReference type="SUPFAM" id="SSF75304">
    <property type="entry name" value="Amidase signature (AS) enzymes"/>
    <property type="match status" value="1"/>
</dbReference>
<gene>
    <name evidence="2" type="ORF">BTN82_00505</name>
</gene>
<dbReference type="Pfam" id="PF01425">
    <property type="entry name" value="Amidase"/>
    <property type="match status" value="1"/>
</dbReference>
<dbReference type="GO" id="GO:0003824">
    <property type="term" value="F:catalytic activity"/>
    <property type="evidence" value="ECO:0007669"/>
    <property type="project" value="InterPro"/>
</dbReference>
<evidence type="ECO:0000313" key="2">
    <source>
        <dbReference type="EMBL" id="OLF56417.1"/>
    </source>
</evidence>
<dbReference type="PANTHER" id="PTHR11895">
    <property type="entry name" value="TRANSAMIDASE"/>
    <property type="match status" value="1"/>
</dbReference>
<dbReference type="InterPro" id="IPR036928">
    <property type="entry name" value="AS_sf"/>
</dbReference>
<dbReference type="PANTHER" id="PTHR11895:SF151">
    <property type="entry name" value="GLUTAMYL-TRNA(GLN) AMIDOTRANSFERASE SUBUNIT A"/>
    <property type="match status" value="1"/>
</dbReference>
<feature type="domain" description="Amidase" evidence="1">
    <location>
        <begin position="26"/>
        <end position="412"/>
    </location>
</feature>
<protein>
    <submittedName>
        <fullName evidence="2">Amidase</fullName>
    </submittedName>
</protein>